<dbReference type="EMBL" id="JAAMPI010000089">
    <property type="protein sequence ID" value="KAF4635977.1"/>
    <property type="molecule type" value="Genomic_DNA"/>
</dbReference>
<dbReference type="GO" id="GO:0000166">
    <property type="term" value="F:nucleotide binding"/>
    <property type="evidence" value="ECO:0007669"/>
    <property type="project" value="InterPro"/>
</dbReference>
<dbReference type="Gene3D" id="3.30.360.10">
    <property type="entry name" value="Dihydrodipicolinate Reductase, domain 2"/>
    <property type="match status" value="1"/>
</dbReference>
<evidence type="ECO:0000313" key="3">
    <source>
        <dbReference type="EMBL" id="KAF4635977.1"/>
    </source>
</evidence>
<evidence type="ECO:0008006" key="5">
    <source>
        <dbReference type="Google" id="ProtNLM"/>
    </source>
</evidence>
<dbReference type="InterPro" id="IPR004104">
    <property type="entry name" value="Gfo/Idh/MocA-like_OxRdtase_C"/>
</dbReference>
<dbReference type="PANTHER" id="PTHR43377">
    <property type="entry name" value="BILIVERDIN REDUCTASE A"/>
    <property type="match status" value="1"/>
</dbReference>
<evidence type="ECO:0000259" key="2">
    <source>
        <dbReference type="Pfam" id="PF02894"/>
    </source>
</evidence>
<dbReference type="InterPro" id="IPR051450">
    <property type="entry name" value="Gfo/Idh/MocA_Oxidoreductases"/>
</dbReference>
<organism evidence="3 4">
    <name type="scientific">Cudoniella acicularis</name>
    <dbReference type="NCBI Taxonomy" id="354080"/>
    <lineage>
        <taxon>Eukaryota</taxon>
        <taxon>Fungi</taxon>
        <taxon>Dikarya</taxon>
        <taxon>Ascomycota</taxon>
        <taxon>Pezizomycotina</taxon>
        <taxon>Leotiomycetes</taxon>
        <taxon>Helotiales</taxon>
        <taxon>Tricladiaceae</taxon>
        <taxon>Cudoniella</taxon>
    </lineage>
</organism>
<feature type="domain" description="Gfo/Idh/MocA-like oxidoreductase N-terminal" evidence="1">
    <location>
        <begin position="13"/>
        <end position="131"/>
    </location>
</feature>
<proteinExistence type="predicted"/>
<dbReference type="AlphaFoldDB" id="A0A8H4RWW3"/>
<reference evidence="3 4" key="1">
    <citation type="submission" date="2020-03" db="EMBL/GenBank/DDBJ databases">
        <title>Draft Genome Sequence of Cudoniella acicularis.</title>
        <authorList>
            <person name="Buettner E."/>
            <person name="Kellner H."/>
        </authorList>
    </citation>
    <scope>NUCLEOTIDE SEQUENCE [LARGE SCALE GENOMIC DNA]</scope>
    <source>
        <strain evidence="3 4">DSM 108380</strain>
    </source>
</reference>
<dbReference type="InterPro" id="IPR000683">
    <property type="entry name" value="Gfo/Idh/MocA-like_OxRdtase_N"/>
</dbReference>
<feature type="domain" description="Gfo/Idh/MocA-like oxidoreductase C-terminal" evidence="2">
    <location>
        <begin position="189"/>
        <end position="336"/>
    </location>
</feature>
<sequence length="347" mass="37397">MATIQSVSRSPPLKVAVIGAGLIGPRHAQSVISNPSTELVALVEPSPNGSSIAASLKTTHYASITDLLTSPHKPDVAIICTPNHTHVPLSLELISAGIHILVEKPISTTLSSGLSLISAAKAQDIQLLVGHHRRFNPYLLSTKQGLSSNTLGKIIAVQGTWCLLKPASYFEGIGSWRQSSESGETTKSRRFDAEEGAAILMRFKSGVVGTFILSDAVPSPWNFETGTGENPNIPKVEGVDGFYRIMGTKGSLSVPDLTRWSYEEGATGKVGWNQSLKKEQLKVEEEKVPFDFQVQHFVDVVRDGKEPSCTGEEALRALVVCEAVKKAMKCGLPVEIDGFEIRERGKV</sequence>
<evidence type="ECO:0000313" key="4">
    <source>
        <dbReference type="Proteomes" id="UP000566819"/>
    </source>
</evidence>
<dbReference type="Pfam" id="PF02894">
    <property type="entry name" value="GFO_IDH_MocA_C"/>
    <property type="match status" value="1"/>
</dbReference>
<dbReference type="Pfam" id="PF01408">
    <property type="entry name" value="GFO_IDH_MocA"/>
    <property type="match status" value="1"/>
</dbReference>
<evidence type="ECO:0000259" key="1">
    <source>
        <dbReference type="Pfam" id="PF01408"/>
    </source>
</evidence>
<comment type="caution">
    <text evidence="3">The sequence shown here is derived from an EMBL/GenBank/DDBJ whole genome shotgun (WGS) entry which is preliminary data.</text>
</comment>
<dbReference type="Proteomes" id="UP000566819">
    <property type="component" value="Unassembled WGS sequence"/>
</dbReference>
<dbReference type="Gene3D" id="3.40.50.720">
    <property type="entry name" value="NAD(P)-binding Rossmann-like Domain"/>
    <property type="match status" value="1"/>
</dbReference>
<dbReference type="OrthoDB" id="64915at2759"/>
<dbReference type="SUPFAM" id="SSF51735">
    <property type="entry name" value="NAD(P)-binding Rossmann-fold domains"/>
    <property type="match status" value="1"/>
</dbReference>
<dbReference type="SUPFAM" id="SSF55347">
    <property type="entry name" value="Glyceraldehyde-3-phosphate dehydrogenase-like, C-terminal domain"/>
    <property type="match status" value="1"/>
</dbReference>
<dbReference type="InterPro" id="IPR036291">
    <property type="entry name" value="NAD(P)-bd_dom_sf"/>
</dbReference>
<protein>
    <recommendedName>
        <fullName evidence="5">Gfo/Idh/MocA-like oxidoreductase N-terminal domain-containing protein</fullName>
    </recommendedName>
</protein>
<keyword evidence="4" id="KW-1185">Reference proteome</keyword>
<dbReference type="PANTHER" id="PTHR43377:SF1">
    <property type="entry name" value="BILIVERDIN REDUCTASE A"/>
    <property type="match status" value="1"/>
</dbReference>
<accession>A0A8H4RWW3</accession>
<name>A0A8H4RWW3_9HELO</name>
<gene>
    <name evidence="3" type="ORF">G7Y89_g2107</name>
</gene>